<organism evidence="2">
    <name type="scientific">Heterosigma akashiwo</name>
    <name type="common">Chromophytic alga</name>
    <name type="synonym">Heterosigma carterae</name>
    <dbReference type="NCBI Taxonomy" id="2829"/>
    <lineage>
        <taxon>Eukaryota</taxon>
        <taxon>Sar</taxon>
        <taxon>Stramenopiles</taxon>
        <taxon>Ochrophyta</taxon>
        <taxon>Raphidophyceae</taxon>
        <taxon>Chattonellales</taxon>
        <taxon>Chattonellaceae</taxon>
        <taxon>Heterosigma</taxon>
    </lineage>
</organism>
<evidence type="ECO:0000256" key="1">
    <source>
        <dbReference type="SAM" id="MobiDB-lite"/>
    </source>
</evidence>
<proteinExistence type="predicted"/>
<protein>
    <submittedName>
        <fullName evidence="2">Uncharacterized protein</fullName>
    </submittedName>
</protein>
<sequence>MLGGTVLMHFPKVFELIRLCPTGAFESDPTKHHFVAHVLWVCEQVQVGVVDGHFNAEAALGELHSISASIKKKFVQDNHSFLPLATIQEVLTTEEGRDLVIDARTNLQMLNTLCKSAEAQVHATTSIQDKVDSLQLQVVQLQEQQQHQTVLIEHQTGVIQHLCGVVQNLTAHLLQHEQRTTPPVACQQQQPLLTAPTAYSTPPLSRARGPSRQSSTTPPPAHIPNTLRNITLDECFRKYFIEDWPRQFDTHAPTTEDSKSAAQYSTNKSKIIRAVSFLYLFLPNHIQPNPGYADPNFQLWKNDIKDKSKKTSDQAVQFFSCENKVTSLLKKIPQSLKSEDLLVKVPDGPPLLVEDEGSAGPDFYKMYGLRTKQHLLEKKGKK</sequence>
<dbReference type="AlphaFoldDB" id="A0A7S3Y270"/>
<feature type="region of interest" description="Disordered" evidence="1">
    <location>
        <begin position="196"/>
        <end position="226"/>
    </location>
</feature>
<name>A0A7S3Y270_HETAK</name>
<dbReference type="EMBL" id="HBIU01038745">
    <property type="protein sequence ID" value="CAE0638897.1"/>
    <property type="molecule type" value="Transcribed_RNA"/>
</dbReference>
<evidence type="ECO:0000313" key="2">
    <source>
        <dbReference type="EMBL" id="CAE0638897.1"/>
    </source>
</evidence>
<accession>A0A7S3Y270</accession>
<reference evidence="2" key="1">
    <citation type="submission" date="2021-01" db="EMBL/GenBank/DDBJ databases">
        <authorList>
            <person name="Corre E."/>
            <person name="Pelletier E."/>
            <person name="Niang G."/>
            <person name="Scheremetjew M."/>
            <person name="Finn R."/>
            <person name="Kale V."/>
            <person name="Holt S."/>
            <person name="Cochrane G."/>
            <person name="Meng A."/>
            <person name="Brown T."/>
            <person name="Cohen L."/>
        </authorList>
    </citation>
    <scope>NUCLEOTIDE SEQUENCE</scope>
    <source>
        <strain evidence="2">CCMP3107</strain>
    </source>
</reference>
<gene>
    <name evidence="2" type="ORF">HAKA00212_LOCUS17682</name>
</gene>